<name>A0A158B1C8_9BURK</name>
<keyword evidence="2" id="KW-1185">Reference proteome</keyword>
<dbReference type="AlphaFoldDB" id="A0A158B1C8"/>
<dbReference type="RefSeq" id="WP_143328043.1">
    <property type="nucleotide sequence ID" value="NZ_FCOE02000008.1"/>
</dbReference>
<dbReference type="Proteomes" id="UP000054911">
    <property type="component" value="Unassembled WGS sequence"/>
</dbReference>
<organism evidence="1 2">
    <name type="scientific">Caballeronia pedi</name>
    <dbReference type="NCBI Taxonomy" id="1777141"/>
    <lineage>
        <taxon>Bacteria</taxon>
        <taxon>Pseudomonadati</taxon>
        <taxon>Pseudomonadota</taxon>
        <taxon>Betaproteobacteria</taxon>
        <taxon>Burkholderiales</taxon>
        <taxon>Burkholderiaceae</taxon>
        <taxon>Caballeronia</taxon>
    </lineage>
</organism>
<accession>A0A158B1C8</accession>
<reference evidence="1" key="1">
    <citation type="submission" date="2016-01" db="EMBL/GenBank/DDBJ databases">
        <authorList>
            <person name="Peeters C."/>
        </authorList>
    </citation>
    <scope>NUCLEOTIDE SEQUENCE [LARGE SCALE GENOMIC DNA]</scope>
    <source>
        <strain evidence="1">LMG 29323</strain>
    </source>
</reference>
<dbReference type="EMBL" id="FCOE02000008">
    <property type="protein sequence ID" value="SAK63730.1"/>
    <property type="molecule type" value="Genomic_DNA"/>
</dbReference>
<sequence length="73" mass="8108">MRLSERRDLSATYDKAYELANILDMLIEDGMRDDEPIMLTKGLVQRAATTLAFIAGTGLGMLPSEAECDDDLR</sequence>
<comment type="caution">
    <text evidence="1">The sequence shown here is derived from an EMBL/GenBank/DDBJ whole genome shotgun (WGS) entry which is preliminary data.</text>
</comment>
<dbReference type="STRING" id="1777141.AWB80_02910"/>
<proteinExistence type="predicted"/>
<evidence type="ECO:0000313" key="1">
    <source>
        <dbReference type="EMBL" id="SAK63730.1"/>
    </source>
</evidence>
<gene>
    <name evidence="1" type="ORF">AWB80_02910</name>
</gene>
<evidence type="ECO:0000313" key="2">
    <source>
        <dbReference type="Proteomes" id="UP000054911"/>
    </source>
</evidence>
<protein>
    <submittedName>
        <fullName evidence="1">Uncharacterized protein</fullName>
    </submittedName>
</protein>